<evidence type="ECO:0000256" key="3">
    <source>
        <dbReference type="ARBA" id="ARBA00038493"/>
    </source>
</evidence>
<gene>
    <name evidence="6" type="ORF">CKO28_11650</name>
</gene>
<evidence type="ECO:0000256" key="1">
    <source>
        <dbReference type="ARBA" id="ARBA00023016"/>
    </source>
</evidence>
<comment type="caution">
    <text evidence="6">The sequence shown here is derived from an EMBL/GenBank/DDBJ whole genome shotgun (WGS) entry which is preliminary data.</text>
</comment>
<dbReference type="SUPFAM" id="SSF52317">
    <property type="entry name" value="Class I glutamine amidotransferase-like"/>
    <property type="match status" value="1"/>
</dbReference>
<dbReference type="PANTHER" id="PTHR48094">
    <property type="entry name" value="PROTEIN/NUCLEIC ACID DEGLYCASE DJ-1-RELATED"/>
    <property type="match status" value="1"/>
</dbReference>
<protein>
    <recommendedName>
        <fullName evidence="5">DJ-1/PfpI domain-containing protein</fullName>
    </recommendedName>
</protein>
<evidence type="ECO:0000259" key="5">
    <source>
        <dbReference type="Pfam" id="PF01965"/>
    </source>
</evidence>
<dbReference type="CDD" id="cd03141">
    <property type="entry name" value="GATase1_Hsp31_like"/>
    <property type="match status" value="1"/>
</dbReference>
<dbReference type="Pfam" id="PF01965">
    <property type="entry name" value="DJ-1_PfpI"/>
    <property type="match status" value="1"/>
</dbReference>
<dbReference type="RefSeq" id="WP_200341004.1">
    <property type="nucleotide sequence ID" value="NZ_NRRL01000028.1"/>
</dbReference>
<name>A0ABS1DDZ3_9PROT</name>
<dbReference type="EMBL" id="NRRL01000028">
    <property type="protein sequence ID" value="MBK1668682.1"/>
    <property type="molecule type" value="Genomic_DNA"/>
</dbReference>
<dbReference type="Proteomes" id="UP001296873">
    <property type="component" value="Unassembled WGS sequence"/>
</dbReference>
<proteinExistence type="inferred from homology"/>
<feature type="region of interest" description="Disordered" evidence="4">
    <location>
        <begin position="51"/>
        <end position="72"/>
    </location>
</feature>
<evidence type="ECO:0000256" key="4">
    <source>
        <dbReference type="SAM" id="MobiDB-lite"/>
    </source>
</evidence>
<keyword evidence="1" id="KW-0346">Stress response</keyword>
<accession>A0ABS1DDZ3</accession>
<feature type="domain" description="DJ-1/PfpI" evidence="5">
    <location>
        <begin position="26"/>
        <end position="154"/>
    </location>
</feature>
<dbReference type="InterPro" id="IPR002818">
    <property type="entry name" value="DJ-1/PfpI"/>
</dbReference>
<evidence type="ECO:0000313" key="6">
    <source>
        <dbReference type="EMBL" id="MBK1668682.1"/>
    </source>
</evidence>
<comment type="similarity">
    <text evidence="3">Belongs to the peptidase C56 family. HSP31-like subfamily.</text>
</comment>
<dbReference type="InterPro" id="IPR050325">
    <property type="entry name" value="Prot/Nucl_acid_deglycase"/>
</dbReference>
<keyword evidence="7" id="KW-1185">Reference proteome</keyword>
<sequence length="240" mass="25161">MAQQDARIAIVLTSHGTLGTTGTPTGFHYEELAAPYWAFVDAGYAVDIASIAGGEPPHDPSSLPGDPAEQPGSVARFRADPDACAKLRETVPVGELDPAGYAAIFLAGGHGTMWDFPDNAELGRLLTAAHGHGRILGAVCHGPAGLIAAKRADGSPLIRGVRLNAFTDAEEQQVGLAETVPFLLESRLKELGARFEKSSPFRGCAVHDQGFVTGQNPRSSRAVAERILTVIAENDTQDAA</sequence>
<evidence type="ECO:0000256" key="2">
    <source>
        <dbReference type="ARBA" id="ARBA00023239"/>
    </source>
</evidence>
<dbReference type="Gene3D" id="3.40.50.880">
    <property type="match status" value="1"/>
</dbReference>
<keyword evidence="2" id="KW-0456">Lyase</keyword>
<evidence type="ECO:0000313" key="7">
    <source>
        <dbReference type="Proteomes" id="UP001296873"/>
    </source>
</evidence>
<dbReference type="PANTHER" id="PTHR48094:SF11">
    <property type="entry name" value="GLUTATHIONE-INDEPENDENT GLYOXALASE HSP31-RELATED"/>
    <property type="match status" value="1"/>
</dbReference>
<dbReference type="InterPro" id="IPR029062">
    <property type="entry name" value="Class_I_gatase-like"/>
</dbReference>
<reference evidence="6 7" key="1">
    <citation type="journal article" date="2020" name="Microorganisms">
        <title>Osmotic Adaptation and Compatible Solute Biosynthesis of Phototrophic Bacteria as Revealed from Genome Analyses.</title>
        <authorList>
            <person name="Imhoff J.F."/>
            <person name="Rahn T."/>
            <person name="Kunzel S."/>
            <person name="Keller A."/>
            <person name="Neulinger S.C."/>
        </authorList>
    </citation>
    <scope>NUCLEOTIDE SEQUENCE [LARGE SCALE GENOMIC DNA]</scope>
    <source>
        <strain evidence="6 7">DSM 9895</strain>
    </source>
</reference>
<organism evidence="6 7">
    <name type="scientific">Rhodovibrio sodomensis</name>
    <dbReference type="NCBI Taxonomy" id="1088"/>
    <lineage>
        <taxon>Bacteria</taxon>
        <taxon>Pseudomonadati</taxon>
        <taxon>Pseudomonadota</taxon>
        <taxon>Alphaproteobacteria</taxon>
        <taxon>Rhodospirillales</taxon>
        <taxon>Rhodovibrionaceae</taxon>
        <taxon>Rhodovibrio</taxon>
    </lineage>
</organism>